<evidence type="ECO:0000259" key="5">
    <source>
        <dbReference type="SMART" id="SM00827"/>
    </source>
</evidence>
<dbReference type="InterPro" id="IPR014043">
    <property type="entry name" value="Acyl_transferase_dom"/>
</dbReference>
<sequence length="313" mass="33652">MTKVAFLFPGQGSQKVGMGTELAAHEGSREFFESADRVLEFNLSELMETGPQEELTVTYNAQPALLTVGAMIADRLKQAGIQPSYTAGHSLGEYTALYASGAMTFEDAVKTVHQRGLFMNEAMPAGEGAMAAILGLDKETLTEVTQKITAEGDLVQPANLNCPGQIVISGTKAGVDKACVSLKEAGAKRALMLDVSGPFHSELMRPAAGELGEVLESIEMKDLDVPVIANVTANPVTSSNEVKELLIEQLYSPVRWEESVRQMLDLGVTQFIECGPGKVLSGLVRKIDRSVTVWPVYDEETLTAVVEAAKEWS</sequence>
<dbReference type="Pfam" id="PF00698">
    <property type="entry name" value="Acyl_transf_1"/>
    <property type="match status" value="1"/>
</dbReference>
<feature type="domain" description="Malonyl-CoA:ACP transacylase (MAT)" evidence="5">
    <location>
        <begin position="7"/>
        <end position="309"/>
    </location>
</feature>
<dbReference type="InterPro" id="IPR050858">
    <property type="entry name" value="Mal-CoA-ACP_Trans/PKS_FabD"/>
</dbReference>
<dbReference type="SUPFAM" id="SSF52151">
    <property type="entry name" value="FabD/lysophospholipase-like"/>
    <property type="match status" value="1"/>
</dbReference>
<organism evidence="6 7">
    <name type="scientific">Sporosarcina aquimarina</name>
    <dbReference type="NCBI Taxonomy" id="114975"/>
    <lineage>
        <taxon>Bacteria</taxon>
        <taxon>Bacillati</taxon>
        <taxon>Bacillota</taxon>
        <taxon>Bacilli</taxon>
        <taxon>Bacillales</taxon>
        <taxon>Caryophanaceae</taxon>
        <taxon>Sporosarcina</taxon>
    </lineage>
</organism>
<dbReference type="SMART" id="SM00827">
    <property type="entry name" value="PKS_AT"/>
    <property type="match status" value="1"/>
</dbReference>
<evidence type="ECO:0000256" key="4">
    <source>
        <dbReference type="PIRNR" id="PIRNR000446"/>
    </source>
</evidence>
<comment type="caution">
    <text evidence="6">The sequence shown here is derived from an EMBL/GenBank/DDBJ whole genome shotgun (WGS) entry which is preliminary data.</text>
</comment>
<evidence type="ECO:0000313" key="6">
    <source>
        <dbReference type="EMBL" id="MDW0109263.1"/>
    </source>
</evidence>
<evidence type="ECO:0000256" key="2">
    <source>
        <dbReference type="ARBA" id="ARBA00023315"/>
    </source>
</evidence>
<comment type="catalytic activity">
    <reaction evidence="3 4">
        <text>holo-[ACP] + malonyl-CoA = malonyl-[ACP] + CoA</text>
        <dbReference type="Rhea" id="RHEA:41792"/>
        <dbReference type="Rhea" id="RHEA-COMP:9623"/>
        <dbReference type="Rhea" id="RHEA-COMP:9685"/>
        <dbReference type="ChEBI" id="CHEBI:57287"/>
        <dbReference type="ChEBI" id="CHEBI:57384"/>
        <dbReference type="ChEBI" id="CHEBI:64479"/>
        <dbReference type="ChEBI" id="CHEBI:78449"/>
        <dbReference type="EC" id="2.3.1.39"/>
    </reaction>
</comment>
<reference evidence="6 7" key="1">
    <citation type="submission" date="2023-06" db="EMBL/GenBank/DDBJ databases">
        <title>Sporosarcina sp. nov., isolated from Korean traditional fermented seafood 'Jeotgal'.</title>
        <authorList>
            <person name="Yang A.-I."/>
            <person name="Shin N.-R."/>
        </authorList>
    </citation>
    <scope>NUCLEOTIDE SEQUENCE [LARGE SCALE GENOMIC DNA]</scope>
    <source>
        <strain evidence="6 7">KCTC3840</strain>
    </source>
</reference>
<dbReference type="Gene3D" id="3.40.366.10">
    <property type="entry name" value="Malonyl-Coenzyme A Acyl Carrier Protein, domain 2"/>
    <property type="match status" value="1"/>
</dbReference>
<accession>A0ABU4FX30</accession>
<keyword evidence="2 4" id="KW-0012">Acyltransferase</keyword>
<dbReference type="Proteomes" id="UP001280629">
    <property type="component" value="Unassembled WGS sequence"/>
</dbReference>
<dbReference type="InterPro" id="IPR024925">
    <property type="entry name" value="Malonyl_CoA-ACP_transAc"/>
</dbReference>
<dbReference type="NCBIfam" id="TIGR00128">
    <property type="entry name" value="fabD"/>
    <property type="match status" value="1"/>
</dbReference>
<dbReference type="EC" id="2.3.1.39" evidence="4"/>
<dbReference type="InterPro" id="IPR004410">
    <property type="entry name" value="Malonyl_CoA-ACP_transAc_FabD"/>
</dbReference>
<dbReference type="InterPro" id="IPR016035">
    <property type="entry name" value="Acyl_Trfase/lysoPLipase"/>
</dbReference>
<dbReference type="InterPro" id="IPR016036">
    <property type="entry name" value="Malonyl_transacylase_ACP-bd"/>
</dbReference>
<dbReference type="GO" id="GO:0004314">
    <property type="term" value="F:[acyl-carrier-protein] S-malonyltransferase activity"/>
    <property type="evidence" value="ECO:0007669"/>
    <property type="project" value="UniProtKB-EC"/>
</dbReference>
<proteinExistence type="inferred from homology"/>
<comment type="similarity">
    <text evidence="4">Belongs to the fabD family.</text>
</comment>
<protein>
    <recommendedName>
        <fullName evidence="4">Malonyl CoA-acyl carrier protein transacylase</fullName>
        <ecNumber evidence="4">2.3.1.39</ecNumber>
    </recommendedName>
</protein>
<evidence type="ECO:0000256" key="1">
    <source>
        <dbReference type="ARBA" id="ARBA00022679"/>
    </source>
</evidence>
<dbReference type="PANTHER" id="PTHR42681">
    <property type="entry name" value="MALONYL-COA-ACYL CARRIER PROTEIN TRANSACYLASE, MITOCHONDRIAL"/>
    <property type="match status" value="1"/>
</dbReference>
<name>A0ABU4FX30_9BACL</name>
<evidence type="ECO:0000256" key="3">
    <source>
        <dbReference type="ARBA" id="ARBA00048462"/>
    </source>
</evidence>
<dbReference type="Gene3D" id="3.30.70.250">
    <property type="entry name" value="Malonyl-CoA ACP transacylase, ACP-binding"/>
    <property type="match status" value="1"/>
</dbReference>
<keyword evidence="1 4" id="KW-0808">Transferase</keyword>
<gene>
    <name evidence="6" type="primary">fabD</name>
    <name evidence="6" type="ORF">QT716_04250</name>
</gene>
<dbReference type="SUPFAM" id="SSF55048">
    <property type="entry name" value="Probable ACP-binding domain of malonyl-CoA ACP transacylase"/>
    <property type="match status" value="1"/>
</dbReference>
<evidence type="ECO:0000313" key="7">
    <source>
        <dbReference type="Proteomes" id="UP001280629"/>
    </source>
</evidence>
<keyword evidence="7" id="KW-1185">Reference proteome</keyword>
<dbReference type="InterPro" id="IPR001227">
    <property type="entry name" value="Ac_transferase_dom_sf"/>
</dbReference>
<dbReference type="EMBL" id="JAUBDH010000002">
    <property type="protein sequence ID" value="MDW0109263.1"/>
    <property type="molecule type" value="Genomic_DNA"/>
</dbReference>
<dbReference type="RefSeq" id="WP_317934709.1">
    <property type="nucleotide sequence ID" value="NZ_JAUBDH010000002.1"/>
</dbReference>
<dbReference type="PANTHER" id="PTHR42681:SF1">
    <property type="entry name" value="MALONYL-COA-ACYL CARRIER PROTEIN TRANSACYLASE, MITOCHONDRIAL"/>
    <property type="match status" value="1"/>
</dbReference>
<dbReference type="PIRSF" id="PIRSF000446">
    <property type="entry name" value="Mct"/>
    <property type="match status" value="1"/>
</dbReference>